<dbReference type="InterPro" id="IPR026069">
    <property type="entry name" value="Fuzzy"/>
</dbReference>
<dbReference type="InterPro" id="IPR043970">
    <property type="entry name" value="FUZ/MON1/HPS1_longin_3"/>
</dbReference>
<feature type="domain" description="FUZ/MON1/HPS1 third Longin" evidence="6">
    <location>
        <begin position="167"/>
        <end position="283"/>
    </location>
</feature>
<evidence type="ECO:0000259" key="6">
    <source>
        <dbReference type="Pfam" id="PF19038"/>
    </source>
</evidence>
<feature type="non-terminal residue" evidence="7">
    <location>
        <position position="1"/>
    </location>
</feature>
<comment type="subcellular location">
    <subcellularLocation>
        <location evidence="1">Cytoplasm</location>
        <location evidence="1">Cytoskeleton</location>
    </subcellularLocation>
</comment>
<evidence type="ECO:0000256" key="3">
    <source>
        <dbReference type="ARBA" id="ARBA00022490"/>
    </source>
</evidence>
<dbReference type="EMBL" id="CAJHNH020004223">
    <property type="protein sequence ID" value="CAG5130731.1"/>
    <property type="molecule type" value="Genomic_DNA"/>
</dbReference>
<dbReference type="Pfam" id="PF19037">
    <property type="entry name" value="Fuz_longin_2"/>
    <property type="match status" value="1"/>
</dbReference>
<dbReference type="GO" id="GO:0005856">
    <property type="term" value="C:cytoskeleton"/>
    <property type="evidence" value="ECO:0007669"/>
    <property type="project" value="UniProtKB-SubCell"/>
</dbReference>
<protein>
    <submittedName>
        <fullName evidence="7">Uncharacterized protein</fullName>
    </submittedName>
</protein>
<reference evidence="7" key="1">
    <citation type="submission" date="2021-04" db="EMBL/GenBank/DDBJ databases">
        <authorList>
            <consortium name="Molecular Ecology Group"/>
        </authorList>
    </citation>
    <scope>NUCLEOTIDE SEQUENCE</scope>
</reference>
<proteinExistence type="inferred from homology"/>
<organism evidence="7 8">
    <name type="scientific">Candidula unifasciata</name>
    <dbReference type="NCBI Taxonomy" id="100452"/>
    <lineage>
        <taxon>Eukaryota</taxon>
        <taxon>Metazoa</taxon>
        <taxon>Spiralia</taxon>
        <taxon>Lophotrochozoa</taxon>
        <taxon>Mollusca</taxon>
        <taxon>Gastropoda</taxon>
        <taxon>Heterobranchia</taxon>
        <taxon>Euthyneura</taxon>
        <taxon>Panpulmonata</taxon>
        <taxon>Eupulmonata</taxon>
        <taxon>Stylommatophora</taxon>
        <taxon>Helicina</taxon>
        <taxon>Helicoidea</taxon>
        <taxon>Geomitridae</taxon>
        <taxon>Candidula</taxon>
    </lineage>
</organism>
<evidence type="ECO:0000256" key="1">
    <source>
        <dbReference type="ARBA" id="ARBA00004245"/>
    </source>
</evidence>
<dbReference type="AlphaFoldDB" id="A0A8S3ZWH7"/>
<sequence>ICYRLIDSLINPAALMLFSDITNAVDVLLPSDAGLLQSFLDAFVESADSPYGCLVIHGRVVTATKKWWDLTATELLLLSFLIGSFSSCSSRDVPIYLPQSSPTIPHRLLTFELLAHVEVCVICGPTPSLADLQREIPRFWSSATETLKSTRQIYPRNFPANIAIDANILGFLLVNTVTKRCLSSVNARRQKEETIKIEKRRAILRSFYKHVVGTYFSSSVPGTEAGPAEFSHQPTDTYIVCSSYKCYAHLAGHFQIFILYSTKIPTFAMRSISQKTLQLFTKDKNLQL</sequence>
<feature type="domain" description="FUZ/MON1/HPS1 second Longin" evidence="5">
    <location>
        <begin position="48"/>
        <end position="140"/>
    </location>
</feature>
<comment type="similarity">
    <text evidence="2">Belongs to the fuzzy family.</text>
</comment>
<dbReference type="Proteomes" id="UP000678393">
    <property type="component" value="Unassembled WGS sequence"/>
</dbReference>
<dbReference type="GO" id="GO:1905515">
    <property type="term" value="P:non-motile cilium assembly"/>
    <property type="evidence" value="ECO:0007669"/>
    <property type="project" value="TreeGrafter"/>
</dbReference>
<evidence type="ECO:0000256" key="2">
    <source>
        <dbReference type="ARBA" id="ARBA00008550"/>
    </source>
</evidence>
<evidence type="ECO:0000313" key="8">
    <source>
        <dbReference type="Proteomes" id="UP000678393"/>
    </source>
</evidence>
<dbReference type="OrthoDB" id="74835at2759"/>
<dbReference type="PANTHER" id="PTHR13559:SF1">
    <property type="entry name" value="PROTEIN FUZZY HOMOLOG"/>
    <property type="match status" value="1"/>
</dbReference>
<name>A0A8S3ZWH7_9EUPU</name>
<dbReference type="PANTHER" id="PTHR13559">
    <property type="entry name" value="INTRACELLULAR TRAFFIC PROTEIN-RELATED"/>
    <property type="match status" value="1"/>
</dbReference>
<dbReference type="InterPro" id="IPR043971">
    <property type="entry name" value="FUZ/MON1/HPS1_longin_2"/>
</dbReference>
<dbReference type="GO" id="GO:0016192">
    <property type="term" value="P:vesicle-mediated transport"/>
    <property type="evidence" value="ECO:0007669"/>
    <property type="project" value="InterPro"/>
</dbReference>
<dbReference type="Pfam" id="PF19038">
    <property type="entry name" value="Fuz_longin_3"/>
    <property type="match status" value="1"/>
</dbReference>
<evidence type="ECO:0000256" key="4">
    <source>
        <dbReference type="ARBA" id="ARBA00023212"/>
    </source>
</evidence>
<keyword evidence="8" id="KW-1185">Reference proteome</keyword>
<evidence type="ECO:0000259" key="5">
    <source>
        <dbReference type="Pfam" id="PF19037"/>
    </source>
</evidence>
<accession>A0A8S3ZWH7</accession>
<keyword evidence="3" id="KW-0963">Cytoplasm</keyword>
<comment type="caution">
    <text evidence="7">The sequence shown here is derived from an EMBL/GenBank/DDBJ whole genome shotgun (WGS) entry which is preliminary data.</text>
</comment>
<gene>
    <name evidence="7" type="ORF">CUNI_LOCUS16289</name>
</gene>
<keyword evidence="4" id="KW-0206">Cytoskeleton</keyword>
<evidence type="ECO:0000313" key="7">
    <source>
        <dbReference type="EMBL" id="CAG5130731.1"/>
    </source>
</evidence>